<evidence type="ECO:0000313" key="2">
    <source>
        <dbReference type="Proteomes" id="UP000037697"/>
    </source>
</evidence>
<sequence>MDNLTSTPGCTKEVTFPQTIKPEHDKHARQENVMRCMIYQLKKQGKYLKNEKFILAFKQSLIEVER</sequence>
<dbReference type="Proteomes" id="UP000037697">
    <property type="component" value="Unassembled WGS sequence"/>
</dbReference>
<proteinExistence type="predicted"/>
<organism evidence="1 2">
    <name type="scientific">Vibrio parahaemolyticus</name>
    <dbReference type="NCBI Taxonomy" id="670"/>
    <lineage>
        <taxon>Bacteria</taxon>
        <taxon>Pseudomonadati</taxon>
        <taxon>Pseudomonadota</taxon>
        <taxon>Gammaproteobacteria</taxon>
        <taxon>Vibrionales</taxon>
        <taxon>Vibrionaceae</taxon>
        <taxon>Vibrio</taxon>
    </lineage>
</organism>
<dbReference type="RefSeq" id="WP_366534624.1">
    <property type="nucleotide sequence ID" value="NZ_LIRS01000047.1"/>
</dbReference>
<protein>
    <submittedName>
        <fullName evidence="1">Uncharacterized protein</fullName>
    </submittedName>
</protein>
<gene>
    <name evidence="1" type="ORF">ACX05_06875</name>
</gene>
<comment type="caution">
    <text evidence="1">The sequence shown here is derived from an EMBL/GenBank/DDBJ whole genome shotgun (WGS) entry which is preliminary data.</text>
</comment>
<dbReference type="AlphaFoldDB" id="A0AAW3IXU7"/>
<feature type="non-terminal residue" evidence="1">
    <location>
        <position position="66"/>
    </location>
</feature>
<evidence type="ECO:0000313" key="1">
    <source>
        <dbReference type="EMBL" id="KOY38602.1"/>
    </source>
</evidence>
<name>A0AAW3IXU7_VIBPH</name>
<dbReference type="EMBL" id="LIRS01000047">
    <property type="protein sequence ID" value="KOY38602.1"/>
    <property type="molecule type" value="Genomic_DNA"/>
</dbReference>
<reference evidence="1 2" key="1">
    <citation type="submission" date="2015-07" db="EMBL/GenBank/DDBJ databases">
        <title>Foodborne Vibrio parahaemolyticus Isolates.</title>
        <authorList>
            <person name="Ronholm J."/>
            <person name="Petronella N."/>
            <person name="Kenwell R."/>
            <person name="Banerjee S."/>
        </authorList>
    </citation>
    <scope>NUCLEOTIDE SEQUENCE [LARGE SCALE GENOMIC DNA]</scope>
    <source>
        <strain evidence="1 2">HS-06-05</strain>
    </source>
</reference>
<accession>A0AAW3IXU7</accession>